<evidence type="ECO:0000259" key="7">
    <source>
        <dbReference type="PROSITE" id="PS50059"/>
    </source>
</evidence>
<dbReference type="Gene3D" id="3.10.50.40">
    <property type="match status" value="1"/>
</dbReference>
<name>A0A9Q0BAQ6_9HYPO</name>
<dbReference type="GO" id="GO:0003755">
    <property type="term" value="F:peptidyl-prolyl cis-trans isomerase activity"/>
    <property type="evidence" value="ECO:0007669"/>
    <property type="project" value="UniProtKB-KW"/>
</dbReference>
<feature type="domain" description="PPIase FKBP-type" evidence="7">
    <location>
        <begin position="19"/>
        <end position="110"/>
    </location>
</feature>
<keyword evidence="4 6" id="KW-0413">Isomerase</keyword>
<comment type="catalytic activity">
    <reaction evidence="1 6">
        <text>[protein]-peptidylproline (omega=180) = [protein]-peptidylproline (omega=0)</text>
        <dbReference type="Rhea" id="RHEA:16237"/>
        <dbReference type="Rhea" id="RHEA-COMP:10747"/>
        <dbReference type="Rhea" id="RHEA-COMP:10748"/>
        <dbReference type="ChEBI" id="CHEBI:83833"/>
        <dbReference type="ChEBI" id="CHEBI:83834"/>
        <dbReference type="EC" id="5.2.1.8"/>
    </reaction>
</comment>
<evidence type="ECO:0000256" key="2">
    <source>
        <dbReference type="ARBA" id="ARBA00013194"/>
    </source>
</evidence>
<dbReference type="InterPro" id="IPR001179">
    <property type="entry name" value="PPIase_FKBP_dom"/>
</dbReference>
<evidence type="ECO:0000313" key="8">
    <source>
        <dbReference type="EMBL" id="KAI6777770.1"/>
    </source>
</evidence>
<evidence type="ECO:0000313" key="9">
    <source>
        <dbReference type="Proteomes" id="UP001055219"/>
    </source>
</evidence>
<comment type="caution">
    <text evidence="8">The sequence shown here is derived from an EMBL/GenBank/DDBJ whole genome shotgun (WGS) entry which is preliminary data.</text>
</comment>
<dbReference type="GeneID" id="75833692"/>
<reference evidence="8" key="1">
    <citation type="journal article" date="2021" name="J Fungi (Basel)">
        <title>Genomic and Metabolomic Analyses of the Marine Fungus Emericellopsis cladophorae: Insights into Saltwater Adaptability Mechanisms and Its Biosynthetic Potential.</title>
        <authorList>
            <person name="Goncalves M.F.M."/>
            <person name="Hilario S."/>
            <person name="Van de Peer Y."/>
            <person name="Esteves A.C."/>
            <person name="Alves A."/>
        </authorList>
    </citation>
    <scope>NUCLEOTIDE SEQUENCE</scope>
    <source>
        <strain evidence="8">MUM 19.33</strain>
    </source>
</reference>
<dbReference type="PANTHER" id="PTHR10516:SF443">
    <property type="entry name" value="FK506-BINDING PROTEIN 59-RELATED"/>
    <property type="match status" value="1"/>
</dbReference>
<dbReference type="RefSeq" id="XP_051358626.1">
    <property type="nucleotide sequence ID" value="XM_051510488.1"/>
</dbReference>
<dbReference type="EMBL" id="JAGIXG020000109">
    <property type="protein sequence ID" value="KAI6777770.1"/>
    <property type="molecule type" value="Genomic_DNA"/>
</dbReference>
<evidence type="ECO:0000256" key="1">
    <source>
        <dbReference type="ARBA" id="ARBA00000971"/>
    </source>
</evidence>
<evidence type="ECO:0000256" key="4">
    <source>
        <dbReference type="ARBA" id="ARBA00023235"/>
    </source>
</evidence>
<dbReference type="Proteomes" id="UP001055219">
    <property type="component" value="Unassembled WGS sequence"/>
</dbReference>
<dbReference type="EC" id="5.2.1.8" evidence="2 6"/>
<accession>A0A9Q0BAQ6</accession>
<organism evidence="8 9">
    <name type="scientific">Emericellopsis cladophorae</name>
    <dbReference type="NCBI Taxonomy" id="2686198"/>
    <lineage>
        <taxon>Eukaryota</taxon>
        <taxon>Fungi</taxon>
        <taxon>Dikarya</taxon>
        <taxon>Ascomycota</taxon>
        <taxon>Pezizomycotina</taxon>
        <taxon>Sordariomycetes</taxon>
        <taxon>Hypocreomycetidae</taxon>
        <taxon>Hypocreales</taxon>
        <taxon>Bionectriaceae</taxon>
        <taxon>Emericellopsis</taxon>
    </lineage>
</organism>
<dbReference type="OrthoDB" id="1902587at2759"/>
<evidence type="ECO:0000256" key="5">
    <source>
        <dbReference type="ARBA" id="ARBA00038106"/>
    </source>
</evidence>
<reference evidence="8" key="2">
    <citation type="submission" date="2022-07" db="EMBL/GenBank/DDBJ databases">
        <authorList>
            <person name="Goncalves M.F.M."/>
            <person name="Hilario S."/>
            <person name="Van De Peer Y."/>
            <person name="Esteves A.C."/>
            <person name="Alves A."/>
        </authorList>
    </citation>
    <scope>NUCLEOTIDE SEQUENCE</scope>
    <source>
        <strain evidence="8">MUM 19.33</strain>
    </source>
</reference>
<keyword evidence="9" id="KW-1185">Reference proteome</keyword>
<keyword evidence="3 6" id="KW-0697">Rotamase</keyword>
<evidence type="ECO:0000256" key="6">
    <source>
        <dbReference type="PROSITE-ProRule" id="PRU00277"/>
    </source>
</evidence>
<dbReference type="PROSITE" id="PS50059">
    <property type="entry name" value="FKBP_PPIASE"/>
    <property type="match status" value="1"/>
</dbReference>
<dbReference type="InterPro" id="IPR050689">
    <property type="entry name" value="FKBP-type_PPIase"/>
</dbReference>
<sequence>MGVEKIIHEQGQGDAVQKGQTVTIAYTGWERVKGTADNVWEKGSKFDSSVDRNQDFVVPVGVGRLIKGWDEGIVGMKPGEKATLHITQGIPGVIGEEADLIFDVSLKSFK</sequence>
<dbReference type="SUPFAM" id="SSF54534">
    <property type="entry name" value="FKBP-like"/>
    <property type="match status" value="1"/>
</dbReference>
<comment type="similarity">
    <text evidence="5">Belongs to the FKBP-type PPIase family. FKBP1 subfamily.</text>
</comment>
<evidence type="ECO:0000256" key="3">
    <source>
        <dbReference type="ARBA" id="ARBA00023110"/>
    </source>
</evidence>
<dbReference type="AlphaFoldDB" id="A0A9Q0BAQ6"/>
<dbReference type="GO" id="GO:0005737">
    <property type="term" value="C:cytoplasm"/>
    <property type="evidence" value="ECO:0007669"/>
    <property type="project" value="TreeGrafter"/>
</dbReference>
<protein>
    <recommendedName>
        <fullName evidence="2 6">peptidylprolyl isomerase</fullName>
        <ecNumber evidence="2 6">5.2.1.8</ecNumber>
    </recommendedName>
</protein>
<gene>
    <name evidence="8" type="ORF">J7T54_007216</name>
</gene>
<dbReference type="PANTHER" id="PTHR10516">
    <property type="entry name" value="PEPTIDYL-PROLYL CIS-TRANS ISOMERASE"/>
    <property type="match status" value="1"/>
</dbReference>
<proteinExistence type="inferred from homology"/>
<dbReference type="InterPro" id="IPR046357">
    <property type="entry name" value="PPIase_dom_sf"/>
</dbReference>
<dbReference type="Pfam" id="PF00254">
    <property type="entry name" value="FKBP_C"/>
    <property type="match status" value="1"/>
</dbReference>